<dbReference type="OMA" id="HPANFCR"/>
<accession>A0A5F7ZM55</accession>
<dbReference type="AlphaFoldDB" id="A0A5F7ZM55"/>
<reference evidence="2" key="2">
    <citation type="submission" date="2019-01" db="EMBL/GenBank/DDBJ databases">
        <authorList>
            <person name="Graves T."/>
            <person name="Eichler E.E."/>
            <person name="Wilson R.K."/>
        </authorList>
    </citation>
    <scope>NUCLEOTIDE SEQUENCE [LARGE SCALE GENOMIC DNA]</scope>
    <source>
        <strain evidence="2">17573</strain>
    </source>
</reference>
<dbReference type="Ensembl" id="ENSMMUT00000081084.1">
    <property type="protein sequence ID" value="ENSMMUP00000066719.1"/>
    <property type="gene ID" value="ENSMMUG00000053208.1"/>
</dbReference>
<name>A0A5F7ZM55_MACMU</name>
<reference evidence="2" key="3">
    <citation type="submission" date="2025-08" db="UniProtKB">
        <authorList>
            <consortium name="Ensembl"/>
        </authorList>
    </citation>
    <scope>IDENTIFICATION</scope>
    <source>
        <strain evidence="2">17573</strain>
    </source>
</reference>
<dbReference type="VEuPathDB" id="HostDB:ENSMMUG00000053208"/>
<dbReference type="Bgee" id="ENSMMUG00000053208">
    <property type="expression patterns" value="Expressed in intestine and 11 other cell types or tissues"/>
</dbReference>
<feature type="chain" id="PRO_5023885863" description="Secreted protein" evidence="1">
    <location>
        <begin position="19"/>
        <end position="96"/>
    </location>
</feature>
<dbReference type="InParanoid" id="A0A5F7ZM55"/>
<reference evidence="2" key="4">
    <citation type="submission" date="2025-09" db="UniProtKB">
        <authorList>
            <consortium name="Ensembl"/>
        </authorList>
    </citation>
    <scope>IDENTIFICATION</scope>
    <source>
        <strain evidence="2">17573</strain>
    </source>
</reference>
<keyword evidence="1" id="KW-0732">Signal</keyword>
<reference evidence="3" key="1">
    <citation type="journal article" date="2007" name="Science">
        <title>Evolutionary and biomedical insights from the rhesus macaque genome.</title>
        <authorList>
            <person name="Gibbs R.A."/>
            <person name="Rogers J."/>
            <person name="Katze M.G."/>
            <person name="Bumgarner R."/>
            <person name="Weinstock G.M."/>
            <person name="Mardis E.R."/>
            <person name="Remington K.A."/>
            <person name="Strausberg R.L."/>
            <person name="Venter J.C."/>
            <person name="Wilson R.K."/>
            <person name="Batzer M.A."/>
            <person name="Bustamante C.D."/>
            <person name="Eichler E.E."/>
            <person name="Hahn M.W."/>
            <person name="Hardison R.C."/>
            <person name="Makova K.D."/>
            <person name="Miller W."/>
            <person name="Milosavljevic A."/>
            <person name="Palermo R.E."/>
            <person name="Siepel A."/>
            <person name="Sikela J.M."/>
            <person name="Attaway T."/>
            <person name="Bell S."/>
            <person name="Bernard K.E."/>
            <person name="Buhay C.J."/>
            <person name="Chandrabose M.N."/>
            <person name="Dao M."/>
            <person name="Davis C."/>
            <person name="Delehaunty K.D."/>
            <person name="Ding Y."/>
            <person name="Dinh H.H."/>
            <person name="Dugan-Rocha S."/>
            <person name="Fulton L.A."/>
            <person name="Gabisi R.A."/>
            <person name="Garner T.T."/>
            <person name="Godfrey J."/>
            <person name="Hawes A.C."/>
            <person name="Hernandez J."/>
            <person name="Hines S."/>
            <person name="Holder M."/>
            <person name="Hume J."/>
            <person name="Jhangiani S.N."/>
            <person name="Joshi V."/>
            <person name="Khan Z.M."/>
            <person name="Kirkness E.F."/>
            <person name="Cree A."/>
            <person name="Fowler R.G."/>
            <person name="Lee S."/>
            <person name="Lewis L.R."/>
            <person name="Li Z."/>
            <person name="Liu Y.-S."/>
            <person name="Moore S.M."/>
            <person name="Muzny D."/>
            <person name="Nazareth L.V."/>
            <person name="Ngo D.N."/>
            <person name="Okwuonu G.O."/>
            <person name="Pai G."/>
            <person name="Parker D."/>
            <person name="Paul H.A."/>
            <person name="Pfannkoch C."/>
            <person name="Pohl C.S."/>
            <person name="Rogers Y.-H.C."/>
            <person name="Ruiz S.J."/>
            <person name="Sabo A."/>
            <person name="Santibanez J."/>
            <person name="Schneider B.W."/>
            <person name="Smith S.M."/>
            <person name="Sodergren E."/>
            <person name="Svatek A.F."/>
            <person name="Utterback T.R."/>
            <person name="Vattathil S."/>
            <person name="Warren W."/>
            <person name="White C.S."/>
            <person name="Chinwalla A.T."/>
            <person name="Feng Y."/>
            <person name="Halpern A.L."/>
            <person name="Hillier L.W."/>
            <person name="Huang X."/>
            <person name="Minx P."/>
            <person name="Nelson J.O."/>
            <person name="Pepin K.H."/>
            <person name="Qin X."/>
            <person name="Sutton G.G."/>
            <person name="Venter E."/>
            <person name="Walenz B.P."/>
            <person name="Wallis J.W."/>
            <person name="Worley K.C."/>
            <person name="Yang S.-P."/>
            <person name="Jones S.M."/>
            <person name="Marra M.A."/>
            <person name="Rocchi M."/>
            <person name="Schein J.E."/>
            <person name="Baertsch R."/>
            <person name="Clarke L."/>
            <person name="Csuros M."/>
            <person name="Glasscock J."/>
            <person name="Harris R.A."/>
            <person name="Havlak P."/>
            <person name="Jackson A.R."/>
            <person name="Jiang H."/>
            <person name="Liu Y."/>
            <person name="Messina D.N."/>
            <person name="Shen Y."/>
            <person name="Song H.X.-Z."/>
            <person name="Wylie T."/>
            <person name="Zhang L."/>
            <person name="Birney E."/>
            <person name="Han K."/>
            <person name="Konkel M.K."/>
            <person name="Lee J."/>
            <person name="Smit A.F.A."/>
            <person name="Ullmer B."/>
            <person name="Wang H."/>
            <person name="Xing J."/>
            <person name="Burhans R."/>
            <person name="Cheng Z."/>
            <person name="Karro J.E."/>
            <person name="Ma J."/>
            <person name="Raney B."/>
            <person name="She X."/>
            <person name="Cox M.J."/>
            <person name="Demuth J.P."/>
            <person name="Dumas L.J."/>
            <person name="Han S.-G."/>
            <person name="Hopkins J."/>
            <person name="Karimpour-Fard A."/>
            <person name="Kim Y.H."/>
            <person name="Pollack J.R."/>
            <person name="Vinar T."/>
            <person name="Addo-Quaye C."/>
            <person name="Degenhardt J."/>
            <person name="Denby A."/>
            <person name="Hubisz M.J."/>
            <person name="Indap A."/>
            <person name="Kosiol C."/>
            <person name="Lahn B.T."/>
            <person name="Lawson H.A."/>
            <person name="Marklein A."/>
            <person name="Nielsen R."/>
            <person name="Vallender E.J."/>
            <person name="Clark A.G."/>
            <person name="Ferguson B."/>
            <person name="Hernandez R.D."/>
            <person name="Hirani K."/>
            <person name="Kehrer-Sawatzki H."/>
            <person name="Kolb J."/>
            <person name="Patil S."/>
            <person name="Pu L.-L."/>
            <person name="Ren Y."/>
            <person name="Smith D.G."/>
            <person name="Wheeler D.A."/>
            <person name="Schenck I."/>
            <person name="Ball E.V."/>
            <person name="Chen R."/>
            <person name="Cooper D.N."/>
            <person name="Giardine B."/>
            <person name="Hsu F."/>
            <person name="Kent W.J."/>
            <person name="Lesk A."/>
            <person name="Nelson D.L."/>
            <person name="O'brien W.E."/>
            <person name="Pruefer K."/>
            <person name="Stenson P.D."/>
            <person name="Wallace J.C."/>
            <person name="Ke H."/>
            <person name="Liu X.-M."/>
            <person name="Wang P."/>
            <person name="Xiang A.P."/>
            <person name="Yang F."/>
            <person name="Barber G.P."/>
            <person name="Haussler D."/>
            <person name="Karolchik D."/>
            <person name="Kern A.D."/>
            <person name="Kuhn R.M."/>
            <person name="Smith K.E."/>
            <person name="Zwieg A.S."/>
        </authorList>
    </citation>
    <scope>NUCLEOTIDE SEQUENCE [LARGE SCALE GENOMIC DNA]</scope>
    <source>
        <strain evidence="3">17573</strain>
    </source>
</reference>
<evidence type="ECO:0000313" key="2">
    <source>
        <dbReference type="Ensembl" id="ENSMMUP00000066719.1"/>
    </source>
</evidence>
<evidence type="ECO:0000313" key="3">
    <source>
        <dbReference type="Proteomes" id="UP000006718"/>
    </source>
</evidence>
<evidence type="ECO:0008006" key="4">
    <source>
        <dbReference type="Google" id="ProtNLM"/>
    </source>
</evidence>
<dbReference type="GeneTree" id="ENSGT00980000199842"/>
<organism evidence="2 3">
    <name type="scientific">Macaca mulatta</name>
    <name type="common">Rhesus macaque</name>
    <dbReference type="NCBI Taxonomy" id="9544"/>
    <lineage>
        <taxon>Eukaryota</taxon>
        <taxon>Metazoa</taxon>
        <taxon>Chordata</taxon>
        <taxon>Craniata</taxon>
        <taxon>Vertebrata</taxon>
        <taxon>Euteleostomi</taxon>
        <taxon>Mammalia</taxon>
        <taxon>Eutheria</taxon>
        <taxon>Euarchontoglires</taxon>
        <taxon>Primates</taxon>
        <taxon>Haplorrhini</taxon>
        <taxon>Catarrhini</taxon>
        <taxon>Cercopithecidae</taxon>
        <taxon>Cercopithecinae</taxon>
        <taxon>Macaca</taxon>
    </lineage>
</organism>
<protein>
    <recommendedName>
        <fullName evidence="4">Secreted protein</fullName>
    </recommendedName>
</protein>
<evidence type="ECO:0000256" key="1">
    <source>
        <dbReference type="SAM" id="SignalP"/>
    </source>
</evidence>
<sequence length="96" mass="11026">MVWYCPTFFFFFLRRTLALSPGWSAIVQSWPTATSVSWVQAILLPSLLSSWDYRRVPPHPANFCRDGVSPCWPGWSRSLDLVIHPPWPPKVLGLQV</sequence>
<dbReference type="Proteomes" id="UP000006718">
    <property type="component" value="Chromosome 6"/>
</dbReference>
<keyword evidence="3" id="KW-1185">Reference proteome</keyword>
<proteinExistence type="predicted"/>
<feature type="signal peptide" evidence="1">
    <location>
        <begin position="1"/>
        <end position="18"/>
    </location>
</feature>